<dbReference type="Proteomes" id="UP001207654">
    <property type="component" value="Unassembled WGS sequence"/>
</dbReference>
<gene>
    <name evidence="8" type="ORF">OV287_20690</name>
</gene>
<evidence type="ECO:0000256" key="2">
    <source>
        <dbReference type="ARBA" id="ARBA00022741"/>
    </source>
</evidence>
<dbReference type="SMART" id="SM00220">
    <property type="entry name" value="S_TKc"/>
    <property type="match status" value="1"/>
</dbReference>
<dbReference type="RefSeq" id="WP_267535762.1">
    <property type="nucleotide sequence ID" value="NZ_JAPNKA010000001.1"/>
</dbReference>
<dbReference type="SUPFAM" id="SSF56112">
    <property type="entry name" value="Protein kinase-like (PK-like)"/>
    <property type="match status" value="1"/>
</dbReference>
<evidence type="ECO:0000256" key="1">
    <source>
        <dbReference type="ARBA" id="ARBA00022679"/>
    </source>
</evidence>
<keyword evidence="9" id="KW-1185">Reference proteome</keyword>
<evidence type="ECO:0000313" key="8">
    <source>
        <dbReference type="EMBL" id="MCY1076901.1"/>
    </source>
</evidence>
<dbReference type="PROSITE" id="PS00107">
    <property type="entry name" value="PROTEIN_KINASE_ATP"/>
    <property type="match status" value="1"/>
</dbReference>
<keyword evidence="2 5" id="KW-0547">Nucleotide-binding</keyword>
<sequence>MTQPAASDIRVGAVLRDTYEITSLLGKGGMGAVFLARHRRLPGKQVAVKVLHNSASLNPELYARFRREAEIASQLGHPNIVEVLDFDTLQDGTPFLVMEYLRGESLEQRLSRGPLPVDAALSITRQVCSALQAAHRAGVVHRDLKPANVFLVPTDSGGVVGERVKLLDFGISKMLDSQTLQTQDAVLIGTPQYMAPEQALGKNSEVDARTDIFALGCIVYELLSGKPPFAGDGGSIVQVVFRIVHGQPDPLASLCPDLPSRVLGAVEKALAKSPQERYPDVGAFIADLTGSPLQSLAGAAVPSFSSSRAASVPSGAADDGGFAATHMPSSTARFGAPAAGAADDGGIAATHMPASTARFGAPAAGPADDGGFAATHMPASTARFGAPAAAAPDDVGFAATHMPASTARMGAPAVAATDEGGFAATHMPSSTARIPAPVVPQPPPASLAPATASPAVAPVPVAVQAPVPQVVPARSGPGMGKLAGAAMLVLALVALGWWFGTRSAPGPVNIAPVPVAAPTPAPTPAPAPQVPAEPKAPVSPEPIVKVEPPVSAATSTSTSTSTSTTVTPSATASKSSGSEAVPEEARELLKKAERALKDGDTKEAIRLARSSQQVKVTPASYSVLTRAYCQQQDLGSAMGKWREGKLKTFETERGKVIKFCKKYGIEFEF</sequence>
<evidence type="ECO:0000256" key="5">
    <source>
        <dbReference type="PROSITE-ProRule" id="PRU10141"/>
    </source>
</evidence>
<name>A0ABT4A5P8_9BACT</name>
<reference evidence="8 9" key="1">
    <citation type="submission" date="2022-11" db="EMBL/GenBank/DDBJ databases">
        <title>Minimal conservation of predation-associated metabolite biosynthetic gene clusters underscores biosynthetic potential of Myxococcota including descriptions for ten novel species: Archangium lansinium sp. nov., Myxococcus landrumus sp. nov., Nannocystis bai.</title>
        <authorList>
            <person name="Ahearne A."/>
            <person name="Stevens C."/>
            <person name="Phillips K."/>
        </authorList>
    </citation>
    <scope>NUCLEOTIDE SEQUENCE [LARGE SCALE GENOMIC DNA]</scope>
    <source>
        <strain evidence="8 9">MIWBW</strain>
    </source>
</reference>
<dbReference type="EMBL" id="JAPNKA010000001">
    <property type="protein sequence ID" value="MCY1076901.1"/>
    <property type="molecule type" value="Genomic_DNA"/>
</dbReference>
<dbReference type="PANTHER" id="PTHR43289:SF6">
    <property type="entry name" value="SERINE_THREONINE-PROTEIN KINASE NEKL-3"/>
    <property type="match status" value="1"/>
</dbReference>
<accession>A0ABT4A5P8</accession>
<organism evidence="8 9">
    <name type="scientific">Archangium lansingense</name>
    <dbReference type="NCBI Taxonomy" id="2995310"/>
    <lineage>
        <taxon>Bacteria</taxon>
        <taxon>Pseudomonadati</taxon>
        <taxon>Myxococcota</taxon>
        <taxon>Myxococcia</taxon>
        <taxon>Myxococcales</taxon>
        <taxon>Cystobacterineae</taxon>
        <taxon>Archangiaceae</taxon>
        <taxon>Archangium</taxon>
    </lineage>
</organism>
<dbReference type="InterPro" id="IPR000719">
    <property type="entry name" value="Prot_kinase_dom"/>
</dbReference>
<dbReference type="Gene3D" id="3.30.200.20">
    <property type="entry name" value="Phosphorylase Kinase, domain 1"/>
    <property type="match status" value="1"/>
</dbReference>
<dbReference type="PANTHER" id="PTHR43289">
    <property type="entry name" value="MITOGEN-ACTIVATED PROTEIN KINASE KINASE KINASE 20-RELATED"/>
    <property type="match status" value="1"/>
</dbReference>
<keyword evidence="3 8" id="KW-0418">Kinase</keyword>
<evidence type="ECO:0000256" key="3">
    <source>
        <dbReference type="ARBA" id="ARBA00022777"/>
    </source>
</evidence>
<dbReference type="GO" id="GO:0016301">
    <property type="term" value="F:kinase activity"/>
    <property type="evidence" value="ECO:0007669"/>
    <property type="project" value="UniProtKB-KW"/>
</dbReference>
<dbReference type="PROSITE" id="PS50011">
    <property type="entry name" value="PROTEIN_KINASE_DOM"/>
    <property type="match status" value="1"/>
</dbReference>
<feature type="domain" description="Protein kinase" evidence="7">
    <location>
        <begin position="19"/>
        <end position="294"/>
    </location>
</feature>
<feature type="region of interest" description="Disordered" evidence="6">
    <location>
        <begin position="520"/>
        <end position="586"/>
    </location>
</feature>
<keyword evidence="4 5" id="KW-0067">ATP-binding</keyword>
<evidence type="ECO:0000256" key="6">
    <source>
        <dbReference type="SAM" id="MobiDB-lite"/>
    </source>
</evidence>
<feature type="binding site" evidence="5">
    <location>
        <position position="49"/>
    </location>
    <ligand>
        <name>ATP</name>
        <dbReference type="ChEBI" id="CHEBI:30616"/>
    </ligand>
</feature>
<evidence type="ECO:0000259" key="7">
    <source>
        <dbReference type="PROSITE" id="PS50011"/>
    </source>
</evidence>
<dbReference type="Pfam" id="PF00069">
    <property type="entry name" value="Pkinase"/>
    <property type="match status" value="1"/>
</dbReference>
<comment type="caution">
    <text evidence="8">The sequence shown here is derived from an EMBL/GenBank/DDBJ whole genome shotgun (WGS) entry which is preliminary data.</text>
</comment>
<evidence type="ECO:0000313" key="9">
    <source>
        <dbReference type="Proteomes" id="UP001207654"/>
    </source>
</evidence>
<dbReference type="PROSITE" id="PS00108">
    <property type="entry name" value="PROTEIN_KINASE_ST"/>
    <property type="match status" value="1"/>
</dbReference>
<dbReference type="InterPro" id="IPR011009">
    <property type="entry name" value="Kinase-like_dom_sf"/>
</dbReference>
<feature type="compositionally biased region" description="Low complexity" evidence="6">
    <location>
        <begin position="551"/>
        <end position="576"/>
    </location>
</feature>
<feature type="compositionally biased region" description="Pro residues" evidence="6">
    <location>
        <begin position="520"/>
        <end position="531"/>
    </location>
</feature>
<dbReference type="CDD" id="cd14014">
    <property type="entry name" value="STKc_PknB_like"/>
    <property type="match status" value="1"/>
</dbReference>
<dbReference type="InterPro" id="IPR008271">
    <property type="entry name" value="Ser/Thr_kinase_AS"/>
</dbReference>
<dbReference type="InterPro" id="IPR017441">
    <property type="entry name" value="Protein_kinase_ATP_BS"/>
</dbReference>
<evidence type="ECO:0000256" key="4">
    <source>
        <dbReference type="ARBA" id="ARBA00022840"/>
    </source>
</evidence>
<dbReference type="Gene3D" id="1.10.510.10">
    <property type="entry name" value="Transferase(Phosphotransferase) domain 1"/>
    <property type="match status" value="1"/>
</dbReference>
<protein>
    <submittedName>
        <fullName evidence="8">Serine/threonine-protein kinase</fullName>
    </submittedName>
</protein>
<proteinExistence type="predicted"/>
<keyword evidence="1" id="KW-0808">Transferase</keyword>